<proteinExistence type="inferred from homology"/>
<dbReference type="InterPro" id="IPR015876">
    <property type="entry name" value="Acyl-CoA_DS"/>
</dbReference>
<dbReference type="AlphaFoldDB" id="A0A3B8WD40"/>
<organism evidence="10 11">
    <name type="scientific">Marinobacter nauticus</name>
    <name type="common">Marinobacter hydrocarbonoclasticus</name>
    <name type="synonym">Marinobacter aquaeolei</name>
    <dbReference type="NCBI Taxonomy" id="2743"/>
    <lineage>
        <taxon>Bacteria</taxon>
        <taxon>Pseudomonadati</taxon>
        <taxon>Pseudomonadota</taxon>
        <taxon>Gammaproteobacteria</taxon>
        <taxon>Pseudomonadales</taxon>
        <taxon>Marinobacteraceae</taxon>
        <taxon>Marinobacter</taxon>
    </lineage>
</organism>
<evidence type="ECO:0000256" key="1">
    <source>
        <dbReference type="ARBA" id="ARBA00004141"/>
    </source>
</evidence>
<feature type="domain" description="Transposase IS204/IS1001/IS1096/IS1165 DDE" evidence="9">
    <location>
        <begin position="140"/>
        <end position="251"/>
    </location>
</feature>
<evidence type="ECO:0000256" key="4">
    <source>
        <dbReference type="ARBA" id="ARBA00022832"/>
    </source>
</evidence>
<keyword evidence="8" id="KW-0472">Membrane</keyword>
<dbReference type="Pfam" id="PF01610">
    <property type="entry name" value="DDE_Tnp_ISL3"/>
    <property type="match status" value="1"/>
</dbReference>
<evidence type="ECO:0000256" key="5">
    <source>
        <dbReference type="ARBA" id="ARBA00022989"/>
    </source>
</evidence>
<evidence type="ECO:0000256" key="2">
    <source>
        <dbReference type="ARBA" id="ARBA00008749"/>
    </source>
</evidence>
<keyword evidence="7" id="KW-0443">Lipid metabolism</keyword>
<reference evidence="10 11" key="1">
    <citation type="journal article" date="2018" name="Nat. Biotechnol.">
        <title>A standardized bacterial taxonomy based on genome phylogeny substantially revises the tree of life.</title>
        <authorList>
            <person name="Parks D.H."/>
            <person name="Chuvochina M."/>
            <person name="Waite D.W."/>
            <person name="Rinke C."/>
            <person name="Skarshewski A."/>
            <person name="Chaumeil P.A."/>
            <person name="Hugenholtz P."/>
        </authorList>
    </citation>
    <scope>NUCLEOTIDE SEQUENCE [LARGE SCALE GENOMIC DNA]</scope>
    <source>
        <strain evidence="10">UBA9049</strain>
    </source>
</reference>
<keyword evidence="3" id="KW-0812">Transmembrane</keyword>
<dbReference type="GO" id="GO:0016020">
    <property type="term" value="C:membrane"/>
    <property type="evidence" value="ECO:0007669"/>
    <property type="project" value="UniProtKB-SubCell"/>
</dbReference>
<comment type="similarity">
    <text evidence="2">Belongs to the fatty acid desaturase type 2 family.</text>
</comment>
<dbReference type="PANTHER" id="PTHR11351">
    <property type="entry name" value="ACYL-COA DESATURASE"/>
    <property type="match status" value="1"/>
</dbReference>
<accession>A0A3B8WD40</accession>
<evidence type="ECO:0000256" key="3">
    <source>
        <dbReference type="ARBA" id="ARBA00022692"/>
    </source>
</evidence>
<evidence type="ECO:0000313" key="10">
    <source>
        <dbReference type="EMBL" id="HAC27811.1"/>
    </source>
</evidence>
<evidence type="ECO:0000313" key="11">
    <source>
        <dbReference type="Proteomes" id="UP000261325"/>
    </source>
</evidence>
<name>A0A3B8WD40_MARNT</name>
<dbReference type="PANTHER" id="PTHR11351:SF33">
    <property type="entry name" value="DELTA-9 FATTY ACID DESATURASE, DESA"/>
    <property type="match status" value="1"/>
</dbReference>
<comment type="subcellular location">
    <subcellularLocation>
        <location evidence="1">Membrane</location>
        <topology evidence="1">Multi-pass membrane protein</topology>
    </subcellularLocation>
</comment>
<evidence type="ECO:0000259" key="9">
    <source>
        <dbReference type="Pfam" id="PF01610"/>
    </source>
</evidence>
<protein>
    <recommendedName>
        <fullName evidence="9">Transposase IS204/IS1001/IS1096/IS1165 DDE domain-containing protein</fullName>
    </recommendedName>
</protein>
<gene>
    <name evidence="10" type="ORF">DCF82_08360</name>
</gene>
<evidence type="ECO:0000256" key="6">
    <source>
        <dbReference type="ARBA" id="ARBA00023002"/>
    </source>
</evidence>
<sequence length="256" mass="29607">MLMLAIDLIVFGPLAGAIIYAVQVIWIPFWAAGVVNGLGHYMGYRNYEVVDASRNIVPWGLLIGGEELHNNHHAFPQSARFSTRWFEIDLGWIYLKLLNQLRMTKIHRIQPIMEARLATQPCDKATLQAFLVNRFEILAEYAQHVVSNVVHEERLHMFHRERRQLMRQAGHLMRTETLGLNPRADNQLQKALSLSPKLQTVYQMKQQLGNIWTRSTDSSDVLVHQLEDWCRAAEHSGIQALEGFSERLRTYRLVEV</sequence>
<dbReference type="InterPro" id="IPR002560">
    <property type="entry name" value="Transposase_DDE"/>
</dbReference>
<keyword evidence="6" id="KW-0560">Oxidoreductase</keyword>
<dbReference type="GO" id="GO:0006631">
    <property type="term" value="P:fatty acid metabolic process"/>
    <property type="evidence" value="ECO:0007669"/>
    <property type="project" value="UniProtKB-KW"/>
</dbReference>
<evidence type="ECO:0000256" key="7">
    <source>
        <dbReference type="ARBA" id="ARBA00023098"/>
    </source>
</evidence>
<evidence type="ECO:0000256" key="8">
    <source>
        <dbReference type="ARBA" id="ARBA00023136"/>
    </source>
</evidence>
<comment type="caution">
    <text evidence="10">The sequence shown here is derived from an EMBL/GenBank/DDBJ whole genome shotgun (WGS) entry which is preliminary data.</text>
</comment>
<dbReference type="EMBL" id="DLYI01000106">
    <property type="protein sequence ID" value="HAC27811.1"/>
    <property type="molecule type" value="Genomic_DNA"/>
</dbReference>
<keyword evidence="4" id="KW-0276">Fatty acid metabolism</keyword>
<dbReference type="Proteomes" id="UP000261325">
    <property type="component" value="Unassembled WGS sequence"/>
</dbReference>
<dbReference type="GO" id="GO:0016717">
    <property type="term" value="F:oxidoreductase activity, acting on paired donors, with oxidation of a pair of donors resulting in the reduction of molecular oxygen to two molecules of water"/>
    <property type="evidence" value="ECO:0007669"/>
    <property type="project" value="InterPro"/>
</dbReference>
<keyword evidence="5" id="KW-1133">Transmembrane helix</keyword>